<keyword evidence="1" id="KW-0812">Transmembrane</keyword>
<feature type="transmembrane region" description="Helical" evidence="1">
    <location>
        <begin position="458"/>
        <end position="479"/>
    </location>
</feature>
<dbReference type="STRING" id="1802067.A2966_03285"/>
<feature type="transmembrane region" description="Helical" evidence="1">
    <location>
        <begin position="604"/>
        <end position="623"/>
    </location>
</feature>
<feature type="transmembrane region" description="Helical" evidence="1">
    <location>
        <begin position="420"/>
        <end position="446"/>
    </location>
</feature>
<dbReference type="NCBIfam" id="TIGR03662">
    <property type="entry name" value="Chlor_Arch_YYY"/>
    <property type="match status" value="1"/>
</dbReference>
<feature type="transmembrane region" description="Helical" evidence="1">
    <location>
        <begin position="193"/>
        <end position="217"/>
    </location>
</feature>
<feature type="transmembrane region" description="Helical" evidence="1">
    <location>
        <begin position="6"/>
        <end position="25"/>
    </location>
</feature>
<evidence type="ECO:0000313" key="3">
    <source>
        <dbReference type="Proteomes" id="UP000176480"/>
    </source>
</evidence>
<organism evidence="2 3">
    <name type="scientific">Candidatus Roizmanbacteria bacterium RIFCSPLOWO2_01_FULL_41_22</name>
    <dbReference type="NCBI Taxonomy" id="1802067"/>
    <lineage>
        <taxon>Bacteria</taxon>
        <taxon>Candidatus Roizmaniibacteriota</taxon>
    </lineage>
</organism>
<feature type="transmembrane region" description="Helical" evidence="1">
    <location>
        <begin position="95"/>
        <end position="116"/>
    </location>
</feature>
<feature type="transmembrane region" description="Helical" evidence="1">
    <location>
        <begin position="499"/>
        <end position="524"/>
    </location>
</feature>
<protein>
    <recommendedName>
        <fullName evidence="4">YYY membrane protein</fullName>
    </recommendedName>
</protein>
<feature type="transmembrane region" description="Helical" evidence="1">
    <location>
        <begin position="325"/>
        <end position="347"/>
    </location>
</feature>
<dbReference type="EMBL" id="MGAR01000011">
    <property type="protein sequence ID" value="OGK52291.1"/>
    <property type="molecule type" value="Genomic_DNA"/>
</dbReference>
<dbReference type="InterPro" id="IPR018746">
    <property type="entry name" value="DUF2298"/>
</dbReference>
<dbReference type="PANTHER" id="PTHR10790">
    <property type="entry name" value="TPR-DOMAIN CONTAINING PROTEIN"/>
    <property type="match status" value="1"/>
</dbReference>
<gene>
    <name evidence="2" type="ORF">A2966_03285</name>
</gene>
<sequence>MNWVQSTFIWYLYLLVLGLIFAPLAKKLLFPFYDRGYPFAKTIAILILSYAIYILGLLHLVPFTRESLLLLIAVAAFLIYRRFSLKSLRHFFQRPLSTVLFLIFEEALFVAALFWLSYVRGQEPSIHGLEKFMDFGFIQSILRSAYFPPLDIWLSADALHPLGYAINYYYFGHLTGAMLIRLTNTLPSVGYNLILATIFAQGITLAFSLSANIVYLFQKHVLKKTAVNIFALIFFGLLGCFIVNLGGNLHPIYLFTKGYPNENPPLPFWSIFQSWSEITNTMKSTQQDLLSSIFYNSKYWYPNATRFIPFTIHEFPAYSYVVADLHGHVFDIPFVLLSFAILFIFFIKKTLKQETSPVNIKKYVPHLFPHIAKIKNVLINLQVDKLVKLNLTLDRYSVTTPLILGFLAAVHYMTNAFDGPIYLLLTVTVFFILYQLSVNFLLSSFLLTASFYLFSKPFSLFFSPFVSGIGVNCSPQFLVDIHKFGPFLFEKGNCQISEPWMLGVLWGFFWISAILFLTSLYIAVKKRNKNNATISDIDVFFLIIFAFGTFLTLIPEFFYIKDIYPAHFRANTMFKLGYQAFMTMGIASGYAFYRIKTIAYKIRYLLAGIFIFSFFLIFLYPFFAFPSYYPGLKTLHGSNNTQLDGSRWLELQYSPDKEIIDYFNKHVPGQPVILEAQGDSYTDFERISAYTGLPTVAGWWVHEWLWRGSPNVIGNRIPDVVNMYESNDYQLTKELLKKYHVNYVVISEQEKSKYPNLNENKFKQIGSRVFISTNGNGAIYRVN</sequence>
<feature type="transmembrane region" description="Helical" evidence="1">
    <location>
        <begin position="37"/>
        <end position="61"/>
    </location>
</feature>
<dbReference type="Pfam" id="PF10060">
    <property type="entry name" value="DUF2298"/>
    <property type="match status" value="1"/>
</dbReference>
<accession>A0A1F7J9L8</accession>
<dbReference type="PANTHER" id="PTHR10790:SF51">
    <property type="entry name" value="TETRATRICOPEPTIDE REPEAT PROTEIN"/>
    <property type="match status" value="1"/>
</dbReference>
<evidence type="ECO:0000313" key="2">
    <source>
        <dbReference type="EMBL" id="OGK52291.1"/>
    </source>
</evidence>
<reference evidence="2 3" key="1">
    <citation type="journal article" date="2016" name="Nat. Commun.">
        <title>Thousands of microbial genomes shed light on interconnected biogeochemical processes in an aquifer system.</title>
        <authorList>
            <person name="Anantharaman K."/>
            <person name="Brown C.T."/>
            <person name="Hug L.A."/>
            <person name="Sharon I."/>
            <person name="Castelle C.J."/>
            <person name="Probst A.J."/>
            <person name="Thomas B.C."/>
            <person name="Singh A."/>
            <person name="Wilkins M.J."/>
            <person name="Karaoz U."/>
            <person name="Brodie E.L."/>
            <person name="Williams K.H."/>
            <person name="Hubbard S.S."/>
            <person name="Banfield J.F."/>
        </authorList>
    </citation>
    <scope>NUCLEOTIDE SEQUENCE [LARGE SCALE GENOMIC DNA]</scope>
</reference>
<evidence type="ECO:0000256" key="1">
    <source>
        <dbReference type="SAM" id="Phobius"/>
    </source>
</evidence>
<feature type="transmembrane region" description="Helical" evidence="1">
    <location>
        <begin position="67"/>
        <end position="83"/>
    </location>
</feature>
<dbReference type="Proteomes" id="UP000176480">
    <property type="component" value="Unassembled WGS sequence"/>
</dbReference>
<name>A0A1F7J9L8_9BACT</name>
<feature type="transmembrane region" description="Helical" evidence="1">
    <location>
        <begin position="229"/>
        <end position="247"/>
    </location>
</feature>
<keyword evidence="1" id="KW-0472">Membrane</keyword>
<feature type="transmembrane region" description="Helical" evidence="1">
    <location>
        <begin position="396"/>
        <end position="414"/>
    </location>
</feature>
<evidence type="ECO:0008006" key="4">
    <source>
        <dbReference type="Google" id="ProtNLM"/>
    </source>
</evidence>
<keyword evidence="1" id="KW-1133">Transmembrane helix</keyword>
<comment type="caution">
    <text evidence="2">The sequence shown here is derived from an EMBL/GenBank/DDBJ whole genome shotgun (WGS) entry which is preliminary data.</text>
</comment>
<proteinExistence type="predicted"/>
<dbReference type="AlphaFoldDB" id="A0A1F7J9L8"/>
<feature type="transmembrane region" description="Helical" evidence="1">
    <location>
        <begin position="572"/>
        <end position="592"/>
    </location>
</feature>
<feature type="transmembrane region" description="Helical" evidence="1">
    <location>
        <begin position="536"/>
        <end position="560"/>
    </location>
</feature>